<dbReference type="EMBL" id="CP061800">
    <property type="protein sequence ID" value="QTA91339.1"/>
    <property type="molecule type" value="Genomic_DNA"/>
</dbReference>
<protein>
    <submittedName>
        <fullName evidence="1">Uncharacterized protein</fullName>
    </submittedName>
</protein>
<evidence type="ECO:0000313" key="1">
    <source>
        <dbReference type="EMBL" id="QTA91339.1"/>
    </source>
</evidence>
<reference evidence="1" key="1">
    <citation type="journal article" date="2021" name="Microb. Physiol.">
        <title>Proteogenomic Insights into the Physiology of Marine, Sulfate-Reducing, Filamentous Desulfonema limicola and Desulfonema magnum.</title>
        <authorList>
            <person name="Schnaars V."/>
            <person name="Wohlbrand L."/>
            <person name="Scheve S."/>
            <person name="Hinrichs C."/>
            <person name="Reinhardt R."/>
            <person name="Rabus R."/>
        </authorList>
    </citation>
    <scope>NUCLEOTIDE SEQUENCE</scope>
    <source>
        <strain evidence="1">4be13</strain>
    </source>
</reference>
<organism evidence="1 2">
    <name type="scientific">Desulfonema magnum</name>
    <dbReference type="NCBI Taxonomy" id="45655"/>
    <lineage>
        <taxon>Bacteria</taxon>
        <taxon>Pseudomonadati</taxon>
        <taxon>Thermodesulfobacteriota</taxon>
        <taxon>Desulfobacteria</taxon>
        <taxon>Desulfobacterales</taxon>
        <taxon>Desulfococcaceae</taxon>
        <taxon>Desulfonema</taxon>
    </lineage>
</organism>
<dbReference type="KEGG" id="dmm:dnm_074040"/>
<evidence type="ECO:0000313" key="2">
    <source>
        <dbReference type="Proteomes" id="UP000663722"/>
    </source>
</evidence>
<dbReference type="Proteomes" id="UP000663722">
    <property type="component" value="Chromosome"/>
</dbReference>
<gene>
    <name evidence="1" type="ORF">dnm_074040</name>
</gene>
<keyword evidence="2" id="KW-1185">Reference proteome</keyword>
<proteinExistence type="predicted"/>
<dbReference type="AlphaFoldDB" id="A0A975BT68"/>
<accession>A0A975BT68</accession>
<sequence>MFKFFCHFWLMQRFRKLWIPAFAGMTEKQLDYRMIIFKIVFIKRL</sequence>
<name>A0A975BT68_9BACT</name>